<dbReference type="GO" id="GO:0008168">
    <property type="term" value="F:methyltransferase activity"/>
    <property type="evidence" value="ECO:0007669"/>
    <property type="project" value="UniProtKB-KW"/>
</dbReference>
<keyword evidence="1" id="KW-0808">Transferase</keyword>
<sequence>MVEVDHEVVIAADRAEPDDIELCSMPSPRRIPSNTDRLGQFHPAVAFPHLTRIQNTAPSTYSLSNSFFQYRIENGRTYHRYKYGSEIASEHLSLPPLSTPAEMTRYLLTN</sequence>
<evidence type="ECO:0000313" key="1">
    <source>
        <dbReference type="EMBL" id="OBR15656.1"/>
    </source>
</evidence>
<keyword evidence="1" id="KW-0489">Methyltransferase</keyword>
<dbReference type="EMBL" id="LTAN01000001">
    <property type="protein sequence ID" value="OBR15656.1"/>
    <property type="molecule type" value="Genomic_DNA"/>
</dbReference>
<evidence type="ECO:0000313" key="2">
    <source>
        <dbReference type="Proteomes" id="UP000092177"/>
    </source>
</evidence>
<keyword evidence="2" id="KW-1185">Reference proteome</keyword>
<dbReference type="KEGG" id="chig:CH63R_00836"/>
<dbReference type="RefSeq" id="XP_018164173.1">
    <property type="nucleotide sequence ID" value="XM_018295811.1"/>
</dbReference>
<comment type="caution">
    <text evidence="1">The sequence shown here is derived from an EMBL/GenBank/DDBJ whole genome shotgun (WGS) entry which is preliminary data.</text>
</comment>
<dbReference type="VEuPathDB" id="FungiDB:CH63R_00836"/>
<proteinExistence type="predicted"/>
<reference evidence="2" key="1">
    <citation type="journal article" date="2017" name="BMC Genomics">
        <title>Gapless genome assembly of Colletotrichum higginsianum reveals chromosome structure and association of transposable elements with secondary metabolite gene clusters.</title>
        <authorList>
            <person name="Dallery J.-F."/>
            <person name="Lapalu N."/>
            <person name="Zampounis A."/>
            <person name="Pigne S."/>
            <person name="Luyten I."/>
            <person name="Amselem J."/>
            <person name="Wittenberg A.H.J."/>
            <person name="Zhou S."/>
            <person name="de Queiroz M.V."/>
            <person name="Robin G.P."/>
            <person name="Auger A."/>
            <person name="Hainaut M."/>
            <person name="Henrissat B."/>
            <person name="Kim K.-T."/>
            <person name="Lee Y.-H."/>
            <person name="Lespinet O."/>
            <person name="Schwartz D.C."/>
            <person name="Thon M.R."/>
            <person name="O'Connell R.J."/>
        </authorList>
    </citation>
    <scope>NUCLEOTIDE SEQUENCE [LARGE SCALE GENOMIC DNA]</scope>
    <source>
        <strain evidence="2">IMI 349063</strain>
    </source>
</reference>
<accession>A0A1B7YUC4</accession>
<dbReference type="GO" id="GO:0032259">
    <property type="term" value="P:methylation"/>
    <property type="evidence" value="ECO:0007669"/>
    <property type="project" value="UniProtKB-KW"/>
</dbReference>
<dbReference type="GeneID" id="28859918"/>
<organism evidence="1 2">
    <name type="scientific">Colletotrichum higginsianum (strain IMI 349063)</name>
    <name type="common">Crucifer anthracnose fungus</name>
    <dbReference type="NCBI Taxonomy" id="759273"/>
    <lineage>
        <taxon>Eukaryota</taxon>
        <taxon>Fungi</taxon>
        <taxon>Dikarya</taxon>
        <taxon>Ascomycota</taxon>
        <taxon>Pezizomycotina</taxon>
        <taxon>Sordariomycetes</taxon>
        <taxon>Hypocreomycetidae</taxon>
        <taxon>Glomerellales</taxon>
        <taxon>Glomerellaceae</taxon>
        <taxon>Colletotrichum</taxon>
        <taxon>Colletotrichum destructivum species complex</taxon>
    </lineage>
</organism>
<dbReference type="AlphaFoldDB" id="A0A1B7YUC4"/>
<gene>
    <name evidence="1" type="ORF">CH63R_00836</name>
</gene>
<protein>
    <submittedName>
        <fullName evidence="1">Methyltransferase domain-containing protein</fullName>
    </submittedName>
</protein>
<name>A0A1B7YUC4_COLHI</name>
<dbReference type="Proteomes" id="UP000092177">
    <property type="component" value="Chromosome 1"/>
</dbReference>